<dbReference type="InterPro" id="IPR014710">
    <property type="entry name" value="RmlC-like_jellyroll"/>
</dbReference>
<sequence length="113" mass="11871">MTGGRTDEVVDLFELAERLVAELAEHAAGRTARTVVSGSSLRTVVIALKEGTELAEHDAPTAGTLYCLSGRVSLDSGDRSQELGPGQLLPIPSVRHSVRAHADSAVLLTVALR</sequence>
<dbReference type="PANTHER" id="PTHR37694">
    <property type="entry name" value="SLR8022 PROTEIN"/>
    <property type="match status" value="1"/>
</dbReference>
<name>A0A7G9RH52_9ACTN</name>
<accession>A0A7G9RH52</accession>
<dbReference type="KEGG" id="nmes:H9L09_08575"/>
<keyword evidence="2" id="KW-1185">Reference proteome</keyword>
<dbReference type="PANTHER" id="PTHR37694:SF1">
    <property type="entry name" value="SLR8022 PROTEIN"/>
    <property type="match status" value="1"/>
</dbReference>
<dbReference type="AlphaFoldDB" id="A0A7G9RH52"/>
<dbReference type="EMBL" id="CP060713">
    <property type="protein sequence ID" value="QNN54927.1"/>
    <property type="molecule type" value="Genomic_DNA"/>
</dbReference>
<dbReference type="Gene3D" id="2.60.120.10">
    <property type="entry name" value="Jelly Rolls"/>
    <property type="match status" value="1"/>
</dbReference>
<dbReference type="SUPFAM" id="SSF51182">
    <property type="entry name" value="RmlC-like cupins"/>
    <property type="match status" value="1"/>
</dbReference>
<evidence type="ECO:0000313" key="1">
    <source>
        <dbReference type="EMBL" id="QNN54927.1"/>
    </source>
</evidence>
<organism evidence="1 2">
    <name type="scientific">Nocardioides mesophilus</name>
    <dbReference type="NCBI Taxonomy" id="433659"/>
    <lineage>
        <taxon>Bacteria</taxon>
        <taxon>Bacillati</taxon>
        <taxon>Actinomycetota</taxon>
        <taxon>Actinomycetes</taxon>
        <taxon>Propionibacteriales</taxon>
        <taxon>Nocardioidaceae</taxon>
        <taxon>Nocardioides</taxon>
    </lineage>
</organism>
<dbReference type="InterPro" id="IPR011051">
    <property type="entry name" value="RmlC_Cupin_sf"/>
</dbReference>
<evidence type="ECO:0000313" key="2">
    <source>
        <dbReference type="Proteomes" id="UP000515947"/>
    </source>
</evidence>
<reference evidence="1 2" key="1">
    <citation type="submission" date="2020-08" db="EMBL/GenBank/DDBJ databases">
        <title>Genome sequence of Nocardioides mesophilus KACC 16243T.</title>
        <authorList>
            <person name="Hyun D.-W."/>
            <person name="Bae J.-W."/>
        </authorList>
    </citation>
    <scope>NUCLEOTIDE SEQUENCE [LARGE SCALE GENOMIC DNA]</scope>
    <source>
        <strain evidence="1 2">KACC 16243</strain>
    </source>
</reference>
<dbReference type="Proteomes" id="UP000515947">
    <property type="component" value="Chromosome"/>
</dbReference>
<gene>
    <name evidence="1" type="ORF">H9L09_08575</name>
</gene>
<protein>
    <submittedName>
        <fullName evidence="1">Cupin domain-containing protein</fullName>
    </submittedName>
</protein>
<dbReference type="CDD" id="cd02230">
    <property type="entry name" value="cupin_HP0902-like"/>
    <property type="match status" value="1"/>
</dbReference>
<proteinExistence type="predicted"/>